<evidence type="ECO:0000313" key="3">
    <source>
        <dbReference type="Proteomes" id="UP000009319"/>
    </source>
</evidence>
<accession>K0PPL4</accession>
<keyword evidence="1" id="KW-0812">Transmembrane</keyword>
<feature type="transmembrane region" description="Helical" evidence="1">
    <location>
        <begin position="27"/>
        <end position="46"/>
    </location>
</feature>
<keyword evidence="1" id="KW-0472">Membrane</keyword>
<evidence type="ECO:0000313" key="2">
    <source>
        <dbReference type="EMBL" id="CCM78551.1"/>
    </source>
</evidence>
<sequence length="58" mass="6407">MQSGHCSATRASRLSAYAPAFLYTYDHMALIVALSLALQLQLLCIMSRLRRGQGAHNE</sequence>
<dbReference type="STRING" id="1211777.BN77_p11235"/>
<evidence type="ECO:0000256" key="1">
    <source>
        <dbReference type="SAM" id="Phobius"/>
    </source>
</evidence>
<dbReference type="Proteomes" id="UP000009319">
    <property type="component" value="Unassembled WGS sequence"/>
</dbReference>
<protein>
    <submittedName>
        <fullName evidence="2">Uncharacterized protein</fullName>
    </submittedName>
</protein>
<name>K0PPL4_9HYPH</name>
<keyword evidence="3" id="KW-1185">Reference proteome</keyword>
<comment type="caution">
    <text evidence="2">The sequence shown here is derived from an EMBL/GenBank/DDBJ whole genome shotgun (WGS) entry which is preliminary data.</text>
</comment>
<reference evidence="2 3" key="1">
    <citation type="journal article" date="2013" name="Genome Announc.">
        <title>Draft Genome Sequence of Rhizobium mesoamericanum STM3625, a Nitrogen-Fixing Symbiont of Mimosa pudica Isolated in French Guiana (South America).</title>
        <authorList>
            <person name="Moulin L."/>
            <person name="Mornico D."/>
            <person name="Melkonian R."/>
            <person name="Klonowska A."/>
        </authorList>
    </citation>
    <scope>NUCLEOTIDE SEQUENCE [LARGE SCALE GENOMIC DNA]</scope>
    <source>
        <strain evidence="2 3">STM3625</strain>
    </source>
</reference>
<dbReference type="AlphaFoldDB" id="K0PPL4"/>
<dbReference type="HOGENOM" id="CLU_2976232_0_0_5"/>
<proteinExistence type="predicted"/>
<dbReference type="EMBL" id="CANI01000039">
    <property type="protein sequence ID" value="CCM78551.1"/>
    <property type="molecule type" value="Genomic_DNA"/>
</dbReference>
<organism evidence="2 3">
    <name type="scientific">Rhizobium mesoamericanum STM3625</name>
    <dbReference type="NCBI Taxonomy" id="1211777"/>
    <lineage>
        <taxon>Bacteria</taxon>
        <taxon>Pseudomonadati</taxon>
        <taxon>Pseudomonadota</taxon>
        <taxon>Alphaproteobacteria</taxon>
        <taxon>Hyphomicrobiales</taxon>
        <taxon>Rhizobiaceae</taxon>
        <taxon>Rhizobium/Agrobacterium group</taxon>
        <taxon>Rhizobium</taxon>
    </lineage>
</organism>
<keyword evidence="1" id="KW-1133">Transmembrane helix</keyword>
<gene>
    <name evidence="2" type="ORF">BN77_p11235</name>
</gene>